<evidence type="ECO:0000259" key="1">
    <source>
        <dbReference type="Pfam" id="PF09346"/>
    </source>
</evidence>
<dbReference type="OrthoDB" id="6637351at2"/>
<dbReference type="InterPro" id="IPR037883">
    <property type="entry name" value="Knr4/Smi1-like_sf"/>
</dbReference>
<dbReference type="RefSeq" id="WP_115084275.1">
    <property type="nucleotide sequence ID" value="NZ_CAKAQN010000024.1"/>
</dbReference>
<evidence type="ECO:0000313" key="2">
    <source>
        <dbReference type="EMBL" id="SUC37953.1"/>
    </source>
</evidence>
<dbReference type="Pfam" id="PF09346">
    <property type="entry name" value="SMI1_KNR4"/>
    <property type="match status" value="1"/>
</dbReference>
<reference evidence="2 3" key="1">
    <citation type="submission" date="2018-06" db="EMBL/GenBank/DDBJ databases">
        <authorList>
            <consortium name="Pathogen Informatics"/>
            <person name="Doyle S."/>
        </authorList>
    </citation>
    <scope>NUCLEOTIDE SEQUENCE [LARGE SCALE GENOMIC DNA]</scope>
    <source>
        <strain evidence="2 3">NCTC13043</strain>
    </source>
</reference>
<evidence type="ECO:0000313" key="3">
    <source>
        <dbReference type="Proteomes" id="UP000254235"/>
    </source>
</evidence>
<dbReference type="Gene3D" id="3.40.1580.10">
    <property type="entry name" value="SMI1/KNR4-like"/>
    <property type="match status" value="1"/>
</dbReference>
<dbReference type="EMBL" id="UGTP01000005">
    <property type="protein sequence ID" value="SUC37953.1"/>
    <property type="molecule type" value="Genomic_DNA"/>
</dbReference>
<organism evidence="2 3">
    <name type="scientific">Prevotella pallens</name>
    <dbReference type="NCBI Taxonomy" id="60133"/>
    <lineage>
        <taxon>Bacteria</taxon>
        <taxon>Pseudomonadati</taxon>
        <taxon>Bacteroidota</taxon>
        <taxon>Bacteroidia</taxon>
        <taxon>Bacteroidales</taxon>
        <taxon>Prevotellaceae</taxon>
        <taxon>Prevotella</taxon>
    </lineage>
</organism>
<proteinExistence type="predicted"/>
<dbReference type="InterPro" id="IPR018958">
    <property type="entry name" value="Knr4/Smi1-like_dom"/>
</dbReference>
<dbReference type="AlphaFoldDB" id="A0A379GBR1"/>
<feature type="domain" description="Knr4/Smi1-like" evidence="1">
    <location>
        <begin position="35"/>
        <end position="148"/>
    </location>
</feature>
<gene>
    <name evidence="2" type="ORF">NCTC13043_02452</name>
</gene>
<accession>A0A379GBR1</accession>
<sequence>MNLFTDSKLVYEGRKSLLSESEIRQLLEITGDKINSFIQFYQTYDGVFFPKQAMMFRHLFYSVEKADWDKIEIGFFLKIEDIITNRKILLEEDKELECFVKTHIPFADDGCGNDVWIEISTGIIKAFYHEYSIEEGLIEIAPNFNDFCSSLENWTLK</sequence>
<dbReference type="SUPFAM" id="SSF160631">
    <property type="entry name" value="SMI1/KNR4-like"/>
    <property type="match status" value="1"/>
</dbReference>
<name>A0A379GBR1_9BACT</name>
<protein>
    <recommendedName>
        <fullName evidence="1">Knr4/Smi1-like domain-containing protein</fullName>
    </recommendedName>
</protein>
<dbReference type="Proteomes" id="UP000254235">
    <property type="component" value="Unassembled WGS sequence"/>
</dbReference>
<dbReference type="GeneID" id="78572048"/>